<gene>
    <name evidence="2" type="ORF">GGQ61_003764</name>
</gene>
<comment type="caution">
    <text evidence="2">The sequence shown here is derived from an EMBL/GenBank/DDBJ whole genome shotgun (WGS) entry which is preliminary data.</text>
</comment>
<keyword evidence="1" id="KW-0812">Transmembrane</keyword>
<feature type="transmembrane region" description="Helical" evidence="1">
    <location>
        <begin position="314"/>
        <end position="335"/>
    </location>
</feature>
<dbReference type="PANTHER" id="PTHR31061:SF24">
    <property type="entry name" value="LD22376P"/>
    <property type="match status" value="1"/>
</dbReference>
<feature type="transmembrane region" description="Helical" evidence="1">
    <location>
        <begin position="273"/>
        <end position="294"/>
    </location>
</feature>
<reference evidence="2 3" key="1">
    <citation type="submission" date="2020-08" db="EMBL/GenBank/DDBJ databases">
        <title>Genomic Encyclopedia of Type Strains, Phase IV (KMG-IV): sequencing the most valuable type-strain genomes for metagenomic binning, comparative biology and taxonomic classification.</title>
        <authorList>
            <person name="Goeker M."/>
        </authorList>
    </citation>
    <scope>NUCLEOTIDE SEQUENCE [LARGE SCALE GENOMIC DNA]</scope>
    <source>
        <strain evidence="2 3">DSM 21793</strain>
    </source>
</reference>
<accession>A0A840A327</accession>
<organism evidence="2 3">
    <name type="scientific">Phenylobacterium haematophilum</name>
    <dbReference type="NCBI Taxonomy" id="98513"/>
    <lineage>
        <taxon>Bacteria</taxon>
        <taxon>Pseudomonadati</taxon>
        <taxon>Pseudomonadota</taxon>
        <taxon>Alphaproteobacteria</taxon>
        <taxon>Caulobacterales</taxon>
        <taxon>Caulobacteraceae</taxon>
        <taxon>Phenylobacterium</taxon>
    </lineage>
</organism>
<feature type="transmembrane region" description="Helical" evidence="1">
    <location>
        <begin position="27"/>
        <end position="50"/>
    </location>
</feature>
<keyword evidence="2" id="KW-0012">Acyltransferase</keyword>
<keyword evidence="1" id="KW-1133">Transmembrane helix</keyword>
<feature type="transmembrane region" description="Helical" evidence="1">
    <location>
        <begin position="91"/>
        <end position="114"/>
    </location>
</feature>
<sequence length="344" mass="37170">MIVVNWATIVDYLRLGPVPRQLLHAEWVGITLADLVFPAFVFLMGMSFALRSPTSAVSPITAGAWFRAIRLFAAGWLLSNLHWIVSPDGEAFRLLGVLQRLALVQISVALLVAYTSPRLQARIVLAVLVGYWLLLLAPTPTGQPPDLNSPGTNFVSWFDRFVLGRHIYVRGEAGYDPEGILGTLPAIAQCLLGVQAGRWLRTGHTALNIAAGLAAAGLVSVALGLLWSPLLPISKPLWSSSFVLLTTGVTLFVFALIYWVVDVYRRGGPTTAFLEAFGLNAITAYILHSLMLTAMTAAAARLLLAGPRSSAETLLAVVLSFVGLVGFTWSVAAYLRRRGIIVRI</sequence>
<feature type="transmembrane region" description="Helical" evidence="1">
    <location>
        <begin position="62"/>
        <end position="85"/>
    </location>
</feature>
<dbReference type="PANTHER" id="PTHR31061">
    <property type="entry name" value="LD22376P"/>
    <property type="match status" value="1"/>
</dbReference>
<evidence type="ECO:0000313" key="3">
    <source>
        <dbReference type="Proteomes" id="UP000530564"/>
    </source>
</evidence>
<keyword evidence="3" id="KW-1185">Reference proteome</keyword>
<proteinExistence type="predicted"/>
<keyword evidence="2" id="KW-0808">Transferase</keyword>
<evidence type="ECO:0000313" key="2">
    <source>
        <dbReference type="EMBL" id="MBB3893026.1"/>
    </source>
</evidence>
<feature type="transmembrane region" description="Helical" evidence="1">
    <location>
        <begin position="242"/>
        <end position="261"/>
    </location>
</feature>
<evidence type="ECO:0000256" key="1">
    <source>
        <dbReference type="SAM" id="Phobius"/>
    </source>
</evidence>
<name>A0A840A327_9CAUL</name>
<dbReference type="EMBL" id="JACIDK010000006">
    <property type="protein sequence ID" value="MBB3893026.1"/>
    <property type="molecule type" value="Genomic_DNA"/>
</dbReference>
<dbReference type="GO" id="GO:0016746">
    <property type="term" value="F:acyltransferase activity"/>
    <property type="evidence" value="ECO:0007669"/>
    <property type="project" value="UniProtKB-KW"/>
</dbReference>
<keyword evidence="1" id="KW-0472">Membrane</keyword>
<dbReference type="Proteomes" id="UP000530564">
    <property type="component" value="Unassembled WGS sequence"/>
</dbReference>
<dbReference type="AlphaFoldDB" id="A0A840A327"/>
<feature type="transmembrane region" description="Helical" evidence="1">
    <location>
        <begin position="207"/>
        <end position="230"/>
    </location>
</feature>
<protein>
    <submittedName>
        <fullName evidence="2">Putative acyltransferase</fullName>
    </submittedName>
</protein>